<keyword evidence="2" id="KW-0408">Iron</keyword>
<dbReference type="PANTHER" id="PTHR43312:SF2">
    <property type="entry name" value="OXIDOREDUCTASE"/>
    <property type="match status" value="1"/>
</dbReference>
<reference evidence="5" key="1">
    <citation type="submission" date="2020-08" db="EMBL/GenBank/DDBJ databases">
        <title>Genome public.</title>
        <authorList>
            <person name="Liu C."/>
            <person name="Sun Q."/>
        </authorList>
    </citation>
    <scope>NUCLEOTIDE SEQUENCE</scope>
    <source>
        <strain evidence="5">NSJ-51</strain>
    </source>
</reference>
<evidence type="ECO:0000259" key="4">
    <source>
        <dbReference type="PROSITE" id="PS51379"/>
    </source>
</evidence>
<evidence type="ECO:0000256" key="1">
    <source>
        <dbReference type="ARBA" id="ARBA00022723"/>
    </source>
</evidence>
<dbReference type="SUPFAM" id="SSF51430">
    <property type="entry name" value="NAD(P)-linked oxidoreductase"/>
    <property type="match status" value="1"/>
</dbReference>
<dbReference type="InterPro" id="IPR036812">
    <property type="entry name" value="NAD(P)_OxRdtase_dom_sf"/>
</dbReference>
<dbReference type="InterPro" id="IPR017896">
    <property type="entry name" value="4Fe4S_Fe-S-bd"/>
</dbReference>
<dbReference type="AlphaFoldDB" id="A0A8J6J6T5"/>
<proteinExistence type="predicted"/>
<comment type="caution">
    <text evidence="5">The sequence shown here is derived from an EMBL/GenBank/DDBJ whole genome shotgun (WGS) entry which is preliminary data.</text>
</comment>
<accession>A0A8J6J6T5</accession>
<sequence>MEYRTWPALDARVSLLGFGCMRFPTDDAGCVQEDAAAAMLRRALEAGVNYIDTAYFYHEEQSERVLGRVLADVPRERYYLATKLPTWKVESLEDAQRFFTTQLERLNTDHFDFYLLHTLNRDRWRAMVELGVVDWCVQKQREGAICRFGFSFHDGYDVFEEILSFRKWDFCQIQFNYLDTDIQAGERGYALAEQLGVPLVIMEPVKGGALADLPEDLAARLRRARPGASMASWALRWAAGRANVLTVLSGMSTLEQVEDNAATFTRFQPLTQAELALVEETAAALRARVKNGCTGCRYCMPCPAGVNIPENFQLWNQTAKTQNGASAWRPWHVNFGEEDKAKNCVRCGRCVPLCPQGIPIPDDLARAQAELDAIPKP</sequence>
<evidence type="ECO:0000313" key="5">
    <source>
        <dbReference type="EMBL" id="MBC5733771.1"/>
    </source>
</evidence>
<keyword evidence="1" id="KW-0479">Metal-binding</keyword>
<organism evidence="5 6">
    <name type="scientific">Lawsonibacter hominis</name>
    <dbReference type="NCBI Taxonomy" id="2763053"/>
    <lineage>
        <taxon>Bacteria</taxon>
        <taxon>Bacillati</taxon>
        <taxon>Bacillota</taxon>
        <taxon>Clostridia</taxon>
        <taxon>Eubacteriales</taxon>
        <taxon>Oscillospiraceae</taxon>
        <taxon>Lawsonibacter</taxon>
    </lineage>
</organism>
<dbReference type="GO" id="GO:0051536">
    <property type="term" value="F:iron-sulfur cluster binding"/>
    <property type="evidence" value="ECO:0007669"/>
    <property type="project" value="UniProtKB-KW"/>
</dbReference>
<gene>
    <name evidence="5" type="ORF">H8S57_08510</name>
</gene>
<dbReference type="Pfam" id="PF00248">
    <property type="entry name" value="Aldo_ket_red"/>
    <property type="match status" value="1"/>
</dbReference>
<evidence type="ECO:0000256" key="3">
    <source>
        <dbReference type="ARBA" id="ARBA00023014"/>
    </source>
</evidence>
<dbReference type="InterPro" id="IPR053135">
    <property type="entry name" value="AKR2_Oxidoreductase"/>
</dbReference>
<protein>
    <submittedName>
        <fullName evidence="5">Aldo/keto reductase</fullName>
    </submittedName>
</protein>
<dbReference type="Pfam" id="PF13187">
    <property type="entry name" value="Fer4_9"/>
    <property type="match status" value="1"/>
</dbReference>
<evidence type="ECO:0000256" key="2">
    <source>
        <dbReference type="ARBA" id="ARBA00023004"/>
    </source>
</evidence>
<dbReference type="SUPFAM" id="SSF46548">
    <property type="entry name" value="alpha-helical ferredoxin"/>
    <property type="match status" value="1"/>
</dbReference>
<dbReference type="GO" id="GO:0046872">
    <property type="term" value="F:metal ion binding"/>
    <property type="evidence" value="ECO:0007669"/>
    <property type="project" value="UniProtKB-KW"/>
</dbReference>
<feature type="domain" description="4Fe-4S ferredoxin-type" evidence="4">
    <location>
        <begin position="334"/>
        <end position="364"/>
    </location>
</feature>
<dbReference type="Gene3D" id="3.20.20.100">
    <property type="entry name" value="NADP-dependent oxidoreductase domain"/>
    <property type="match status" value="1"/>
</dbReference>
<dbReference type="RefSeq" id="WP_186907659.1">
    <property type="nucleotide sequence ID" value="NZ_JACOPP010000009.1"/>
</dbReference>
<name>A0A8J6J6T5_9FIRM</name>
<dbReference type="EMBL" id="JACOPP010000009">
    <property type="protein sequence ID" value="MBC5733771.1"/>
    <property type="molecule type" value="Genomic_DNA"/>
</dbReference>
<dbReference type="InterPro" id="IPR017900">
    <property type="entry name" value="4Fe4S_Fe_S_CS"/>
</dbReference>
<keyword evidence="3" id="KW-0411">Iron-sulfur</keyword>
<keyword evidence="6" id="KW-1185">Reference proteome</keyword>
<dbReference type="InterPro" id="IPR023210">
    <property type="entry name" value="NADP_OxRdtase_dom"/>
</dbReference>
<dbReference type="PROSITE" id="PS00198">
    <property type="entry name" value="4FE4S_FER_1"/>
    <property type="match status" value="1"/>
</dbReference>
<evidence type="ECO:0000313" key="6">
    <source>
        <dbReference type="Proteomes" id="UP000661435"/>
    </source>
</evidence>
<dbReference type="PANTHER" id="PTHR43312">
    <property type="entry name" value="D-THREO-ALDOSE 1-DEHYDROGENASE"/>
    <property type="match status" value="1"/>
</dbReference>
<dbReference type="PROSITE" id="PS51379">
    <property type="entry name" value="4FE4S_FER_2"/>
    <property type="match status" value="1"/>
</dbReference>
<dbReference type="Proteomes" id="UP000661435">
    <property type="component" value="Unassembled WGS sequence"/>
</dbReference>
<dbReference type="CDD" id="cd19096">
    <property type="entry name" value="AKR_Fe-S_oxidoreductase"/>
    <property type="match status" value="1"/>
</dbReference>